<keyword evidence="1" id="KW-0805">Transcription regulation</keyword>
<evidence type="ECO:0000256" key="2">
    <source>
        <dbReference type="ARBA" id="ARBA00023163"/>
    </source>
</evidence>
<evidence type="ECO:0000256" key="1">
    <source>
        <dbReference type="ARBA" id="ARBA00023015"/>
    </source>
</evidence>
<evidence type="ECO:0008006" key="5">
    <source>
        <dbReference type="Google" id="ProtNLM"/>
    </source>
</evidence>
<reference evidence="3 4" key="1">
    <citation type="submission" date="2019-07" db="EMBL/GenBank/DDBJ databases">
        <authorList>
            <person name="Kim J."/>
        </authorList>
    </citation>
    <scope>NUCLEOTIDE SEQUENCE [LARGE SCALE GENOMIC DNA]</scope>
    <source>
        <strain evidence="3 4">G13</strain>
    </source>
</reference>
<dbReference type="RefSeq" id="WP_144699881.1">
    <property type="nucleotide sequence ID" value="NZ_VNJJ01000003.1"/>
</dbReference>
<accession>A0A559JQQ8</accession>
<sequence length="96" mass="11149">MLLKESEWQVVSTDNAKEVKFCEAFGDRYHFTASEKEVMRLGMLIGLNDEEIISVMRISTRTLNNLIACMIGKTRTHSLREIQALFLRYILQKLPN</sequence>
<keyword evidence="4" id="KW-1185">Reference proteome</keyword>
<dbReference type="Proteomes" id="UP000316330">
    <property type="component" value="Unassembled WGS sequence"/>
</dbReference>
<organism evidence="3 4">
    <name type="scientific">Cohnella terricola</name>
    <dbReference type="NCBI Taxonomy" id="1289167"/>
    <lineage>
        <taxon>Bacteria</taxon>
        <taxon>Bacillati</taxon>
        <taxon>Bacillota</taxon>
        <taxon>Bacilli</taxon>
        <taxon>Bacillales</taxon>
        <taxon>Paenibacillaceae</taxon>
        <taxon>Cohnella</taxon>
    </lineage>
</organism>
<dbReference type="GO" id="GO:0006355">
    <property type="term" value="P:regulation of DNA-templated transcription"/>
    <property type="evidence" value="ECO:0007669"/>
    <property type="project" value="InterPro"/>
</dbReference>
<evidence type="ECO:0000313" key="3">
    <source>
        <dbReference type="EMBL" id="TVY02214.1"/>
    </source>
</evidence>
<dbReference type="GO" id="GO:0003677">
    <property type="term" value="F:DNA binding"/>
    <property type="evidence" value="ECO:0007669"/>
    <property type="project" value="InterPro"/>
</dbReference>
<dbReference type="SUPFAM" id="SSF46894">
    <property type="entry name" value="C-terminal effector domain of the bipartite response regulators"/>
    <property type="match status" value="1"/>
</dbReference>
<dbReference type="EMBL" id="VNJJ01000003">
    <property type="protein sequence ID" value="TVY02214.1"/>
    <property type="molecule type" value="Genomic_DNA"/>
</dbReference>
<protein>
    <recommendedName>
        <fullName evidence="5">HTH luxR-type domain-containing protein</fullName>
    </recommendedName>
</protein>
<comment type="caution">
    <text evidence="3">The sequence shown here is derived from an EMBL/GenBank/DDBJ whole genome shotgun (WGS) entry which is preliminary data.</text>
</comment>
<gene>
    <name evidence="3" type="ORF">FPZ45_07195</name>
</gene>
<name>A0A559JQQ8_9BACL</name>
<dbReference type="InterPro" id="IPR016032">
    <property type="entry name" value="Sig_transdc_resp-reg_C-effctor"/>
</dbReference>
<proteinExistence type="predicted"/>
<keyword evidence="2" id="KW-0804">Transcription</keyword>
<dbReference type="AlphaFoldDB" id="A0A559JQQ8"/>
<evidence type="ECO:0000313" key="4">
    <source>
        <dbReference type="Proteomes" id="UP000316330"/>
    </source>
</evidence>
<dbReference type="OrthoDB" id="2680163at2"/>